<keyword evidence="5 6" id="KW-0472">Membrane</keyword>
<dbReference type="GO" id="GO:0042910">
    <property type="term" value="F:xenobiotic transmembrane transporter activity"/>
    <property type="evidence" value="ECO:0007669"/>
    <property type="project" value="InterPro"/>
</dbReference>
<dbReference type="InterPro" id="IPR002528">
    <property type="entry name" value="MATE_fam"/>
</dbReference>
<feature type="transmembrane region" description="Helical" evidence="6">
    <location>
        <begin position="281"/>
        <end position="301"/>
    </location>
</feature>
<feature type="transmembrane region" description="Helical" evidence="6">
    <location>
        <begin position="565"/>
        <end position="586"/>
    </location>
</feature>
<evidence type="ECO:0000313" key="7">
    <source>
        <dbReference type="EMBL" id="GFY89817.1"/>
    </source>
</evidence>
<dbReference type="Proteomes" id="UP000585474">
    <property type="component" value="Unassembled WGS sequence"/>
</dbReference>
<dbReference type="GO" id="GO:0009507">
    <property type="term" value="C:chloroplast"/>
    <property type="evidence" value="ECO:0007669"/>
    <property type="project" value="TreeGrafter"/>
</dbReference>
<feature type="transmembrane region" description="Helical" evidence="6">
    <location>
        <begin position="411"/>
        <end position="437"/>
    </location>
</feature>
<comment type="subcellular location">
    <subcellularLocation>
        <location evidence="1">Membrane</location>
        <topology evidence="1">Multi-pass membrane protein</topology>
    </subcellularLocation>
</comment>
<dbReference type="PANTHER" id="PTHR42893:SF45">
    <property type="entry name" value="PROTEIN DETOXIFICATION 45, CHLOROPLASTIC"/>
    <property type="match status" value="1"/>
</dbReference>
<keyword evidence="8" id="KW-1185">Reference proteome</keyword>
<evidence type="ECO:0000256" key="6">
    <source>
        <dbReference type="RuleBase" id="RU004914"/>
    </source>
</evidence>
<comment type="similarity">
    <text evidence="2 6">Belongs to the multi antimicrobial extrusion (MATE) (TC 2.A.66.1) family.</text>
</comment>
<sequence>MPLSSRLVCQRRHNLSVVNNQLGSDCGVHSSSFVDENSAIEDHLMNSIEASELTENHSCQPRVEDVKYELIMLSLPAIAGQAIEPLAQLMETAYIGGLGPVELASAGVSMSIFNIISKLFNIPLLSVATSFVAEEQNFHFRCLAGEGCQQESGNGKTFDGLTTRQQLSSVSTALLLAVGIGIFEALALSLGSGLFLNLMGISPDSSMRSPAQKFLLLRALGAPAVVVSLALQGIFRGFKGYKNPCVMSRQVFGLTCKGVGSFSAIFLFPMFIYYFQLGVTGAAISTVISQYIVTFLMIWHLNKRAVLLPPKLRELQFGGYVKSVAEHCDCLLVATQPSLCNYCWKALSNGVHKLHNSAYCVFFPHPIHPLPVALAETRTVPKKTQEHICAVHFILVAPSARRELFTGYRASFLHTLFASLGGFLLGRTLAVLVTMTLGTSMAARQGPVAMAAHQICLQVWLAVSLLTDALAASGQTLIASSLSKGDYRTSRDVTKFVLKIGLLTGVSLAAILGLSFGSLATLFTKDAEVLGVVRTGILFVSASQPVNALAFIYDGLHYGVSDFPYSACSMMVIGAISSAFLLYVPSIFGLRGVWSGLALFMALRTAAGYIR</sequence>
<dbReference type="InterPro" id="IPR044644">
    <property type="entry name" value="DinF-like"/>
</dbReference>
<dbReference type="CDD" id="cd13136">
    <property type="entry name" value="MATE_DinF_like"/>
    <property type="match status" value="1"/>
</dbReference>
<keyword evidence="3 6" id="KW-0812">Transmembrane</keyword>
<feature type="transmembrane region" description="Helical" evidence="6">
    <location>
        <begin position="173"/>
        <end position="195"/>
    </location>
</feature>
<dbReference type="OrthoDB" id="2126698at2759"/>
<dbReference type="GO" id="GO:0015297">
    <property type="term" value="F:antiporter activity"/>
    <property type="evidence" value="ECO:0007669"/>
    <property type="project" value="InterPro"/>
</dbReference>
<evidence type="ECO:0000256" key="2">
    <source>
        <dbReference type="ARBA" id="ARBA00010199"/>
    </source>
</evidence>
<comment type="caution">
    <text evidence="7">The sequence shown here is derived from an EMBL/GenBank/DDBJ whole genome shotgun (WGS) entry which is preliminary data.</text>
</comment>
<evidence type="ECO:0000256" key="5">
    <source>
        <dbReference type="ARBA" id="ARBA00023136"/>
    </source>
</evidence>
<dbReference type="AlphaFoldDB" id="A0A7J0EW32"/>
<dbReference type="GO" id="GO:0016020">
    <property type="term" value="C:membrane"/>
    <property type="evidence" value="ECO:0007669"/>
    <property type="project" value="UniProtKB-SubCell"/>
</dbReference>
<feature type="transmembrane region" description="Helical" evidence="6">
    <location>
        <begin position="256"/>
        <end position="275"/>
    </location>
</feature>
<protein>
    <recommendedName>
        <fullName evidence="6">Protein DETOXIFICATION</fullName>
    </recommendedName>
    <alternativeName>
        <fullName evidence="6">Multidrug and toxic compound extrusion protein</fullName>
    </alternativeName>
</protein>
<evidence type="ECO:0000256" key="3">
    <source>
        <dbReference type="ARBA" id="ARBA00022692"/>
    </source>
</evidence>
<comment type="caution">
    <text evidence="6">Lacks conserved residue(s) required for the propagation of feature annotation.</text>
</comment>
<feature type="transmembrane region" description="Helical" evidence="6">
    <location>
        <begin position="529"/>
        <end position="553"/>
    </location>
</feature>
<gene>
    <name evidence="7" type="ORF">Acr_07g0000140</name>
</gene>
<dbReference type="Pfam" id="PF01554">
    <property type="entry name" value="MatE"/>
    <property type="match status" value="1"/>
</dbReference>
<evidence type="ECO:0000256" key="4">
    <source>
        <dbReference type="ARBA" id="ARBA00022989"/>
    </source>
</evidence>
<evidence type="ECO:0000313" key="8">
    <source>
        <dbReference type="Proteomes" id="UP000585474"/>
    </source>
</evidence>
<feature type="transmembrane region" description="Helical" evidence="6">
    <location>
        <begin position="215"/>
        <end position="235"/>
    </location>
</feature>
<dbReference type="PANTHER" id="PTHR42893">
    <property type="entry name" value="PROTEIN DETOXIFICATION 44, CHLOROPLASTIC-RELATED"/>
    <property type="match status" value="1"/>
</dbReference>
<dbReference type="EMBL" id="BJWL01000007">
    <property type="protein sequence ID" value="GFY89817.1"/>
    <property type="molecule type" value="Genomic_DNA"/>
</dbReference>
<feature type="transmembrane region" description="Helical" evidence="6">
    <location>
        <begin position="500"/>
        <end position="523"/>
    </location>
</feature>
<reference evidence="7 8" key="1">
    <citation type="submission" date="2019-07" db="EMBL/GenBank/DDBJ databases">
        <title>De Novo Assembly of kiwifruit Actinidia rufa.</title>
        <authorList>
            <person name="Sugita-Konishi S."/>
            <person name="Sato K."/>
            <person name="Mori E."/>
            <person name="Abe Y."/>
            <person name="Kisaki G."/>
            <person name="Hamano K."/>
            <person name="Suezawa K."/>
            <person name="Otani M."/>
            <person name="Fukuda T."/>
            <person name="Manabe T."/>
            <person name="Gomi K."/>
            <person name="Tabuchi M."/>
            <person name="Akimitsu K."/>
            <person name="Kataoka I."/>
        </authorList>
    </citation>
    <scope>NUCLEOTIDE SEQUENCE [LARGE SCALE GENOMIC DNA]</scope>
    <source>
        <strain evidence="8">cv. Fuchu</strain>
    </source>
</reference>
<name>A0A7J0EW32_9ERIC</name>
<proteinExistence type="inferred from homology"/>
<organism evidence="7 8">
    <name type="scientific">Actinidia rufa</name>
    <dbReference type="NCBI Taxonomy" id="165716"/>
    <lineage>
        <taxon>Eukaryota</taxon>
        <taxon>Viridiplantae</taxon>
        <taxon>Streptophyta</taxon>
        <taxon>Embryophyta</taxon>
        <taxon>Tracheophyta</taxon>
        <taxon>Spermatophyta</taxon>
        <taxon>Magnoliopsida</taxon>
        <taxon>eudicotyledons</taxon>
        <taxon>Gunneridae</taxon>
        <taxon>Pentapetalae</taxon>
        <taxon>asterids</taxon>
        <taxon>Ericales</taxon>
        <taxon>Actinidiaceae</taxon>
        <taxon>Actinidia</taxon>
    </lineage>
</organism>
<accession>A0A7J0EW32</accession>
<keyword evidence="4 6" id="KW-1133">Transmembrane helix</keyword>
<evidence type="ECO:0000256" key="1">
    <source>
        <dbReference type="ARBA" id="ARBA00004141"/>
    </source>
</evidence>